<dbReference type="PANTHER" id="PTHR45984:SF1">
    <property type="entry name" value="SPAG1 AXONEMAL DYNEIN ASSEMBLY FACTOR"/>
    <property type="match status" value="1"/>
</dbReference>
<accession>A0A7S2VAY3</accession>
<dbReference type="SMART" id="SM00028">
    <property type="entry name" value="TPR"/>
    <property type="match status" value="2"/>
</dbReference>
<dbReference type="GO" id="GO:0005829">
    <property type="term" value="C:cytosol"/>
    <property type="evidence" value="ECO:0007669"/>
    <property type="project" value="TreeGrafter"/>
</dbReference>
<sequence length="160" mass="18127">MMKKVKPKWEKMENARRAKLGGPELHKEKGDDLYKNAQFEPAIVEYTKCLDGLKGAEKQSELALKALANRAACYKQISNFDGTIEDCTAVLEVEPENVKALIRRAQAFEGVERYRFALQDVKTVLSMPYQKVGKANFDLCNGMQHRLSRTVAQLKQMNSS</sequence>
<evidence type="ECO:0000256" key="3">
    <source>
        <dbReference type="ARBA" id="ARBA00022737"/>
    </source>
</evidence>
<evidence type="ECO:0000313" key="5">
    <source>
        <dbReference type="EMBL" id="CAD9947517.1"/>
    </source>
</evidence>
<dbReference type="InterPro" id="IPR011990">
    <property type="entry name" value="TPR-like_helical_dom_sf"/>
</dbReference>
<dbReference type="SUPFAM" id="SSF48452">
    <property type="entry name" value="TPR-like"/>
    <property type="match status" value="1"/>
</dbReference>
<reference evidence="5" key="1">
    <citation type="submission" date="2021-01" db="EMBL/GenBank/DDBJ databases">
        <authorList>
            <person name="Corre E."/>
            <person name="Pelletier E."/>
            <person name="Niang G."/>
            <person name="Scheremetjew M."/>
            <person name="Finn R."/>
            <person name="Kale V."/>
            <person name="Holt S."/>
            <person name="Cochrane G."/>
            <person name="Meng A."/>
            <person name="Brown T."/>
            <person name="Cohen L."/>
        </authorList>
    </citation>
    <scope>NUCLEOTIDE SEQUENCE</scope>
    <source>
        <strain evidence="5">CCMP125</strain>
    </source>
</reference>
<evidence type="ECO:0000256" key="2">
    <source>
        <dbReference type="ARBA" id="ARBA00022490"/>
    </source>
</evidence>
<comment type="subcellular location">
    <subcellularLocation>
        <location evidence="1">Cytoplasm</location>
    </subcellularLocation>
</comment>
<dbReference type="EMBL" id="HBHT01005695">
    <property type="protein sequence ID" value="CAD9947517.1"/>
    <property type="molecule type" value="Transcribed_RNA"/>
</dbReference>
<dbReference type="GO" id="GO:0006626">
    <property type="term" value="P:protein targeting to mitochondrion"/>
    <property type="evidence" value="ECO:0007669"/>
    <property type="project" value="TreeGrafter"/>
</dbReference>
<dbReference type="InterPro" id="IPR019734">
    <property type="entry name" value="TPR_rpt"/>
</dbReference>
<dbReference type="GO" id="GO:0031072">
    <property type="term" value="F:heat shock protein binding"/>
    <property type="evidence" value="ECO:0007669"/>
    <property type="project" value="TreeGrafter"/>
</dbReference>
<gene>
    <name evidence="5" type="ORF">APAL1065_LOCUS3765</name>
</gene>
<proteinExistence type="predicted"/>
<dbReference type="PANTHER" id="PTHR45984">
    <property type="entry name" value="RNA (RNA) POLYMERASE II ASSOCIATED PROTEIN HOMOLOG"/>
    <property type="match status" value="1"/>
</dbReference>
<name>A0A7S2VAY3_9STRA</name>
<organism evidence="5">
    <name type="scientific">Entomoneis paludosa</name>
    <dbReference type="NCBI Taxonomy" id="265537"/>
    <lineage>
        <taxon>Eukaryota</taxon>
        <taxon>Sar</taxon>
        <taxon>Stramenopiles</taxon>
        <taxon>Ochrophyta</taxon>
        <taxon>Bacillariophyta</taxon>
        <taxon>Bacillariophyceae</taxon>
        <taxon>Bacillariophycidae</taxon>
        <taxon>Entomoneidaceae</taxon>
        <taxon>Entomoneis</taxon>
    </lineage>
</organism>
<keyword evidence="4" id="KW-0802">TPR repeat</keyword>
<evidence type="ECO:0000256" key="4">
    <source>
        <dbReference type="ARBA" id="ARBA00022803"/>
    </source>
</evidence>
<dbReference type="Gene3D" id="1.25.40.10">
    <property type="entry name" value="Tetratricopeptide repeat domain"/>
    <property type="match status" value="1"/>
</dbReference>
<dbReference type="InterPro" id="IPR051982">
    <property type="entry name" value="CiliaryAsmbly_MitoImport"/>
</dbReference>
<protein>
    <submittedName>
        <fullName evidence="5">Uncharacterized protein</fullName>
    </submittedName>
</protein>
<dbReference type="GO" id="GO:0005739">
    <property type="term" value="C:mitochondrion"/>
    <property type="evidence" value="ECO:0007669"/>
    <property type="project" value="TreeGrafter"/>
</dbReference>
<keyword evidence="3" id="KW-0677">Repeat</keyword>
<keyword evidence="2" id="KW-0963">Cytoplasm</keyword>
<dbReference type="AlphaFoldDB" id="A0A7S2VAY3"/>
<evidence type="ECO:0000256" key="1">
    <source>
        <dbReference type="ARBA" id="ARBA00004496"/>
    </source>
</evidence>